<name>A0A0B2VIT1_TOXCA</name>
<proteinExistence type="inferred from homology"/>
<reference evidence="9 10" key="1">
    <citation type="submission" date="2014-11" db="EMBL/GenBank/DDBJ databases">
        <title>Genetic blueprint of the zoonotic pathogen Toxocara canis.</title>
        <authorList>
            <person name="Zhu X.-Q."/>
            <person name="Korhonen P.K."/>
            <person name="Cai H."/>
            <person name="Young N.D."/>
            <person name="Nejsum P."/>
            <person name="von Samson-Himmelstjerna G."/>
            <person name="Boag P.R."/>
            <person name="Tan P."/>
            <person name="Li Q."/>
            <person name="Min J."/>
            <person name="Yang Y."/>
            <person name="Wang X."/>
            <person name="Fang X."/>
            <person name="Hall R.S."/>
            <person name="Hofmann A."/>
            <person name="Sternberg P.W."/>
            <person name="Jex A.R."/>
            <person name="Gasser R.B."/>
        </authorList>
    </citation>
    <scope>NUCLEOTIDE SEQUENCE [LARGE SCALE GENOMIC DNA]</scope>
    <source>
        <strain evidence="9">PN_DK_2014</strain>
    </source>
</reference>
<comment type="subcellular location">
    <subcellularLocation>
        <location evidence="1">Membrane</location>
        <topology evidence="1">Multi-pass membrane protein</topology>
    </subcellularLocation>
</comment>
<evidence type="ECO:0000313" key="10">
    <source>
        <dbReference type="Proteomes" id="UP000031036"/>
    </source>
</evidence>
<dbReference type="Gene3D" id="1.20.1640.10">
    <property type="entry name" value="Multidrug efflux transporter AcrB transmembrane domain"/>
    <property type="match status" value="2"/>
</dbReference>
<feature type="transmembrane region" description="Helical" evidence="7">
    <location>
        <begin position="337"/>
        <end position="360"/>
    </location>
</feature>
<dbReference type="STRING" id="6265.A0A0B2VIT1"/>
<keyword evidence="4 7" id="KW-0472">Membrane</keyword>
<feature type="transmembrane region" description="Helical" evidence="7">
    <location>
        <begin position="438"/>
        <end position="461"/>
    </location>
</feature>
<organism evidence="9 10">
    <name type="scientific">Toxocara canis</name>
    <name type="common">Canine roundworm</name>
    <dbReference type="NCBI Taxonomy" id="6265"/>
    <lineage>
        <taxon>Eukaryota</taxon>
        <taxon>Metazoa</taxon>
        <taxon>Ecdysozoa</taxon>
        <taxon>Nematoda</taxon>
        <taxon>Chromadorea</taxon>
        <taxon>Rhabditida</taxon>
        <taxon>Spirurina</taxon>
        <taxon>Ascaridomorpha</taxon>
        <taxon>Ascaridoidea</taxon>
        <taxon>Toxocaridae</taxon>
        <taxon>Toxocara</taxon>
    </lineage>
</organism>
<comment type="caution">
    <text evidence="9">The sequence shown here is derived from an EMBL/GenBank/DDBJ whole genome shotgun (WGS) entry which is preliminary data.</text>
</comment>
<dbReference type="SUPFAM" id="SSF82866">
    <property type="entry name" value="Multidrug efflux transporter AcrB transmembrane domain"/>
    <property type="match status" value="2"/>
</dbReference>
<dbReference type="PROSITE" id="PS50156">
    <property type="entry name" value="SSD"/>
    <property type="match status" value="1"/>
</dbReference>
<feature type="transmembrane region" description="Helical" evidence="7">
    <location>
        <begin position="832"/>
        <end position="851"/>
    </location>
</feature>
<dbReference type="PANTHER" id="PTHR45951">
    <property type="entry name" value="PROTEIN DISPATCHED-RELATED"/>
    <property type="match status" value="1"/>
</dbReference>
<evidence type="ECO:0000259" key="8">
    <source>
        <dbReference type="PROSITE" id="PS50156"/>
    </source>
</evidence>
<feature type="transmembrane region" description="Helical" evidence="7">
    <location>
        <begin position="741"/>
        <end position="758"/>
    </location>
</feature>
<dbReference type="GO" id="GO:0016020">
    <property type="term" value="C:membrane"/>
    <property type="evidence" value="ECO:0007669"/>
    <property type="project" value="UniProtKB-SubCell"/>
</dbReference>
<evidence type="ECO:0000256" key="1">
    <source>
        <dbReference type="ARBA" id="ARBA00004141"/>
    </source>
</evidence>
<sequence>MLSGALASYADLLVRYPGTIVIITALASTLIPAAIIYLHPLHVTPNPELGFDTRDTEYSGPRLAWESVAWPLQIGNRVNITVPPLTNGSRVKRSWADDFVDLFGQVPCYASPIPGMDFLAQFVVEVSSYEALFDINYLKTLCSLHLHLDQQLTPFLNITPYRNIYHLPNYISCLSPNDLTNCSYMTMSDVAFAKDYIDYCRMYRREIIECRRDCLECEPCGDVPLNCSTQMIFDIFYRILPKNLDAKPLYVNSFLPMFTLMGYHSQGFFQTTPQNYLDMQNALKRYAKENPEFVLKGLSMDMKRDILFEGAKRDSLLAGGAALCVSVLVLLYSLNWLFCIGVSFMLATSVLCALAVYSLFASEFPLLNLVIFVLLLAIGSDDAFLLLNSFPQKDVNKESIHACLSHTAAAMLLTSSSTAVPFFTNIISSVVVFRCFGLFAGVTLIFNYILEISFLPALLIFQKRHLRRCGTIQWQPFAGVNYLMRDVLPYVIVAGRYIWLTSLSLIFVASCYLVVTGLHFPEYNPLQLFVSSNEHEWYDNNAEQQFEFVKNKIGFLIGIRLMWGLSEVQATSTFRIDQFTPVRHDPAFTLQTTADLQRLAKTLKEYRELDFIKHDKPFWPERYFAWSSGFSCKPNEVCCNLLHSSYNESNTDYCMRLSTMYLFTHYNDTPIFDNKTFDLVGYTASLPTNIVFSYKFSNLSETFGLLGRSFSGQTGGWWTIEWSLMCVWYDLLASILSDCRQSVLISFAVVAVFALMHLRAMSVLALISIFCVVVVSVGAVVALGWVIGVLEAVILVLVVGLSFDFTLHYGASVPKQGCATHRVCMAAKKSSVPVGLAALSSFLAGAVMLFAETHAFYQVGIFLVTSTSVSWLFATFFFLPLLTFALCSSGECELCNKETKLIFPLTTTVSSK</sequence>
<feature type="transmembrane region" description="Helical" evidence="7">
    <location>
        <begin position="857"/>
        <end position="879"/>
    </location>
</feature>
<keyword evidence="2 7" id="KW-0812">Transmembrane</keyword>
<keyword evidence="5" id="KW-0325">Glycoprotein</keyword>
<dbReference type="InterPro" id="IPR000731">
    <property type="entry name" value="SSD"/>
</dbReference>
<feature type="transmembrane region" description="Helical" evidence="7">
    <location>
        <begin position="497"/>
        <end position="520"/>
    </location>
</feature>
<evidence type="ECO:0000313" key="9">
    <source>
        <dbReference type="EMBL" id="KHN81463.1"/>
    </source>
</evidence>
<feature type="transmembrane region" description="Helical" evidence="7">
    <location>
        <begin position="408"/>
        <end position="432"/>
    </location>
</feature>
<dbReference type="Pfam" id="PF12349">
    <property type="entry name" value="Sterol-sensing"/>
    <property type="match status" value="1"/>
</dbReference>
<feature type="transmembrane region" description="Helical" evidence="7">
    <location>
        <begin position="20"/>
        <end position="38"/>
    </location>
</feature>
<feature type="transmembrane region" description="Helical" evidence="7">
    <location>
        <begin position="765"/>
        <end position="787"/>
    </location>
</feature>
<dbReference type="AlphaFoldDB" id="A0A0B2VIT1"/>
<dbReference type="GO" id="GO:0022857">
    <property type="term" value="F:transmembrane transporter activity"/>
    <property type="evidence" value="ECO:0007669"/>
    <property type="project" value="TreeGrafter"/>
</dbReference>
<evidence type="ECO:0000256" key="5">
    <source>
        <dbReference type="ARBA" id="ARBA00023180"/>
    </source>
</evidence>
<dbReference type="InterPro" id="IPR053958">
    <property type="entry name" value="HMGCR/SNAP/NPC1-like_SSD"/>
</dbReference>
<dbReference type="PANTHER" id="PTHR45951:SF8">
    <property type="entry name" value="CHE-14 PROTEIN"/>
    <property type="match status" value="1"/>
</dbReference>
<dbReference type="EMBL" id="JPKZ01001513">
    <property type="protein sequence ID" value="KHN81463.1"/>
    <property type="molecule type" value="Genomic_DNA"/>
</dbReference>
<feature type="transmembrane region" description="Helical" evidence="7">
    <location>
        <begin position="315"/>
        <end position="332"/>
    </location>
</feature>
<accession>A0A0B2VIT1</accession>
<keyword evidence="3 7" id="KW-1133">Transmembrane helix</keyword>
<evidence type="ECO:0000256" key="4">
    <source>
        <dbReference type="ARBA" id="ARBA00023136"/>
    </source>
</evidence>
<feature type="transmembrane region" description="Helical" evidence="7">
    <location>
        <begin position="793"/>
        <end position="811"/>
    </location>
</feature>
<dbReference type="OrthoDB" id="193905at2759"/>
<dbReference type="OMA" id="NIFYCIM"/>
<evidence type="ECO:0000256" key="7">
    <source>
        <dbReference type="SAM" id="Phobius"/>
    </source>
</evidence>
<feature type="transmembrane region" description="Helical" evidence="7">
    <location>
        <begin position="366"/>
        <end position="387"/>
    </location>
</feature>
<gene>
    <name evidence="9" type="primary">disp1</name>
    <name evidence="9" type="ORF">Tcan_18963</name>
</gene>
<keyword evidence="10" id="KW-1185">Reference proteome</keyword>
<evidence type="ECO:0000256" key="3">
    <source>
        <dbReference type="ARBA" id="ARBA00022989"/>
    </source>
</evidence>
<dbReference type="GO" id="GO:0007224">
    <property type="term" value="P:smoothened signaling pathway"/>
    <property type="evidence" value="ECO:0007669"/>
    <property type="project" value="TreeGrafter"/>
</dbReference>
<evidence type="ECO:0000256" key="6">
    <source>
        <dbReference type="ARBA" id="ARBA00038046"/>
    </source>
</evidence>
<dbReference type="Proteomes" id="UP000031036">
    <property type="component" value="Unassembled WGS sequence"/>
</dbReference>
<comment type="similarity">
    <text evidence="6">Belongs to the dispatched family.</text>
</comment>
<dbReference type="InterPro" id="IPR052081">
    <property type="entry name" value="Dispatched_Hh_regulator"/>
</dbReference>
<evidence type="ECO:0000256" key="2">
    <source>
        <dbReference type="ARBA" id="ARBA00022692"/>
    </source>
</evidence>
<feature type="domain" description="SSD" evidence="8">
    <location>
        <begin position="344"/>
        <end position="461"/>
    </location>
</feature>
<protein>
    <submittedName>
        <fullName evidence="9">Protein dispatched-like protein 1</fullName>
    </submittedName>
</protein>